<evidence type="ECO:0000313" key="2">
    <source>
        <dbReference type="Proteomes" id="UP000076154"/>
    </source>
</evidence>
<proteinExistence type="predicted"/>
<name>A0A369JMZ8_HYPMA</name>
<keyword evidence="2" id="KW-1185">Reference proteome</keyword>
<dbReference type="Proteomes" id="UP000076154">
    <property type="component" value="Unassembled WGS sequence"/>
</dbReference>
<dbReference type="InParanoid" id="A0A369JMZ8"/>
<gene>
    <name evidence="1" type="ORF">Hypma_012951</name>
</gene>
<dbReference type="AlphaFoldDB" id="A0A369JMZ8"/>
<organism evidence="1 2">
    <name type="scientific">Hypsizygus marmoreus</name>
    <name type="common">White beech mushroom</name>
    <name type="synonym">Agaricus marmoreus</name>
    <dbReference type="NCBI Taxonomy" id="39966"/>
    <lineage>
        <taxon>Eukaryota</taxon>
        <taxon>Fungi</taxon>
        <taxon>Dikarya</taxon>
        <taxon>Basidiomycota</taxon>
        <taxon>Agaricomycotina</taxon>
        <taxon>Agaricomycetes</taxon>
        <taxon>Agaricomycetidae</taxon>
        <taxon>Agaricales</taxon>
        <taxon>Tricholomatineae</taxon>
        <taxon>Lyophyllaceae</taxon>
        <taxon>Hypsizygus</taxon>
    </lineage>
</organism>
<dbReference type="EMBL" id="LUEZ02000071">
    <property type="protein sequence ID" value="RDB20156.1"/>
    <property type="molecule type" value="Genomic_DNA"/>
</dbReference>
<evidence type="ECO:0000313" key="1">
    <source>
        <dbReference type="EMBL" id="RDB20156.1"/>
    </source>
</evidence>
<protein>
    <submittedName>
        <fullName evidence="1">Uncharacterized protein</fullName>
    </submittedName>
</protein>
<accession>A0A369JMZ8</accession>
<reference evidence="1" key="1">
    <citation type="submission" date="2018-04" db="EMBL/GenBank/DDBJ databases">
        <title>Whole genome sequencing of Hypsizygus marmoreus.</title>
        <authorList>
            <person name="Choi I.-G."/>
            <person name="Min B."/>
            <person name="Kim J.-G."/>
            <person name="Kim S."/>
            <person name="Oh Y.-L."/>
            <person name="Kong W.-S."/>
            <person name="Park H."/>
            <person name="Jeong J."/>
            <person name="Song E.-S."/>
        </authorList>
    </citation>
    <scope>NUCLEOTIDE SEQUENCE [LARGE SCALE GENOMIC DNA]</scope>
    <source>
        <strain evidence="1">51987-8</strain>
    </source>
</reference>
<sequence>MTPAEVALLEEAGFSFVSSLASLVSGFNHFTLRSMTAASVTMPKRGPDSASYVTSPFAFATYIELTVRHIHSFHHDHIIRANAQSRLCITLL</sequence>
<comment type="caution">
    <text evidence="1">The sequence shown here is derived from an EMBL/GenBank/DDBJ whole genome shotgun (WGS) entry which is preliminary data.</text>
</comment>